<dbReference type="EMBL" id="JAKRRY010000004">
    <property type="protein sequence ID" value="MCW8345492.1"/>
    <property type="molecule type" value="Genomic_DNA"/>
</dbReference>
<accession>A0A9X3CL77</accession>
<dbReference type="AlphaFoldDB" id="A0A9X3CL77"/>
<protein>
    <submittedName>
        <fullName evidence="1">Uncharacterized protein</fullName>
    </submittedName>
</protein>
<evidence type="ECO:0000313" key="2">
    <source>
        <dbReference type="Proteomes" id="UP001155587"/>
    </source>
</evidence>
<evidence type="ECO:0000313" key="1">
    <source>
        <dbReference type="EMBL" id="MCW8345492.1"/>
    </source>
</evidence>
<keyword evidence="2" id="KW-1185">Reference proteome</keyword>
<sequence length="111" mass="12910">MKPEVHRFELSINSTISEVYSHFTKANSDQILDRMFEGLQKKLRKINCSERERECTFINVYIAYGKRQEDFDGKGKACEILSTRRIESIIKTHSNLSPEDLLGEALRSLKQ</sequence>
<comment type="caution">
    <text evidence="1">The sequence shown here is derived from an EMBL/GenBank/DDBJ whole genome shotgun (WGS) entry which is preliminary data.</text>
</comment>
<proteinExistence type="predicted"/>
<gene>
    <name evidence="1" type="ORF">MD535_05580</name>
</gene>
<dbReference type="Proteomes" id="UP001155587">
    <property type="component" value="Unassembled WGS sequence"/>
</dbReference>
<name>A0A9X3CL77_9VIBR</name>
<organism evidence="1 2">
    <name type="scientific">Vibrio qingdaonensis</name>
    <dbReference type="NCBI Taxonomy" id="2829491"/>
    <lineage>
        <taxon>Bacteria</taxon>
        <taxon>Pseudomonadati</taxon>
        <taxon>Pseudomonadota</taxon>
        <taxon>Gammaproteobacteria</taxon>
        <taxon>Vibrionales</taxon>
        <taxon>Vibrionaceae</taxon>
        <taxon>Vibrio</taxon>
    </lineage>
</organism>
<dbReference type="RefSeq" id="WP_265673914.1">
    <property type="nucleotide sequence ID" value="NZ_JAKRRY010000004.1"/>
</dbReference>
<reference evidence="1" key="1">
    <citation type="submission" date="2022-02" db="EMBL/GenBank/DDBJ databases">
        <title>Vibrio sp. nov, a new bacterium isolated from seawater.</title>
        <authorList>
            <person name="Yuan Y."/>
        </authorList>
    </citation>
    <scope>NUCLEOTIDE SEQUENCE</scope>
    <source>
        <strain evidence="1">ZSDZ65</strain>
    </source>
</reference>